<reference evidence="2 3" key="1">
    <citation type="submission" date="2023-11" db="EMBL/GenBank/DDBJ databases">
        <title>Dfirmibasis_genome.</title>
        <authorList>
            <person name="Edelbroek B."/>
            <person name="Kjellin J."/>
            <person name="Jerlstrom-Hultqvist J."/>
            <person name="Soderbom F."/>
        </authorList>
    </citation>
    <scope>NUCLEOTIDE SEQUENCE [LARGE SCALE GENOMIC DNA]</scope>
    <source>
        <strain evidence="2 3">TNS-C-14</strain>
    </source>
</reference>
<name>A0AAN7TSA6_9MYCE</name>
<keyword evidence="3" id="KW-1185">Reference proteome</keyword>
<evidence type="ECO:0000313" key="3">
    <source>
        <dbReference type="Proteomes" id="UP001344447"/>
    </source>
</evidence>
<sequence>MNIRNSLILIISTFIVVVSLLSIGSNASTPNCIGAPSGQVYLFTSWDFQGDRYVYNITQGFTTIPDSLVNNVQSFTSGSDVCFVRCTPFEAYQITAGQSHRNYGALENFGKRMDSIIPGNCSNVVCPSNK</sequence>
<dbReference type="AlphaFoldDB" id="A0AAN7TSA6"/>
<comment type="caution">
    <text evidence="2">The sequence shown here is derived from an EMBL/GenBank/DDBJ whole genome shotgun (WGS) entry which is preliminary data.</text>
</comment>
<organism evidence="2 3">
    <name type="scientific">Dictyostelium firmibasis</name>
    <dbReference type="NCBI Taxonomy" id="79012"/>
    <lineage>
        <taxon>Eukaryota</taxon>
        <taxon>Amoebozoa</taxon>
        <taxon>Evosea</taxon>
        <taxon>Eumycetozoa</taxon>
        <taxon>Dictyostelia</taxon>
        <taxon>Dictyosteliales</taxon>
        <taxon>Dictyosteliaceae</taxon>
        <taxon>Dictyostelium</taxon>
    </lineage>
</organism>
<evidence type="ECO:0000256" key="1">
    <source>
        <dbReference type="SAM" id="SignalP"/>
    </source>
</evidence>
<gene>
    <name evidence="2" type="ORF">RB653_008145</name>
</gene>
<protein>
    <submittedName>
        <fullName evidence="2">Uncharacterized protein</fullName>
    </submittedName>
</protein>
<dbReference type="Proteomes" id="UP001344447">
    <property type="component" value="Unassembled WGS sequence"/>
</dbReference>
<keyword evidence="1" id="KW-0732">Signal</keyword>
<feature type="chain" id="PRO_5042831759" evidence="1">
    <location>
        <begin position="28"/>
        <end position="130"/>
    </location>
</feature>
<proteinExistence type="predicted"/>
<dbReference type="EMBL" id="JAVFKY010000003">
    <property type="protein sequence ID" value="KAK5578474.1"/>
    <property type="molecule type" value="Genomic_DNA"/>
</dbReference>
<feature type="signal peptide" evidence="1">
    <location>
        <begin position="1"/>
        <end position="27"/>
    </location>
</feature>
<accession>A0AAN7TSA6</accession>
<evidence type="ECO:0000313" key="2">
    <source>
        <dbReference type="EMBL" id="KAK5578474.1"/>
    </source>
</evidence>